<proteinExistence type="predicted"/>
<feature type="transmembrane region" description="Helical" evidence="2">
    <location>
        <begin position="59"/>
        <end position="77"/>
    </location>
</feature>
<dbReference type="Proteomes" id="UP000244903">
    <property type="component" value="Chromosome"/>
</dbReference>
<feature type="region of interest" description="Disordered" evidence="1">
    <location>
        <begin position="1"/>
        <end position="38"/>
    </location>
</feature>
<feature type="transmembrane region" description="Helical" evidence="2">
    <location>
        <begin position="231"/>
        <end position="256"/>
    </location>
</feature>
<feature type="transmembrane region" description="Helical" evidence="2">
    <location>
        <begin position="198"/>
        <end position="219"/>
    </location>
</feature>
<evidence type="ECO:0000313" key="4">
    <source>
        <dbReference type="Proteomes" id="UP000244903"/>
    </source>
</evidence>
<protein>
    <recommendedName>
        <fullName evidence="5">ABC-2 type transport system permease protein</fullName>
    </recommendedName>
</protein>
<feature type="compositionally biased region" description="Low complexity" evidence="1">
    <location>
        <begin position="1"/>
        <end position="27"/>
    </location>
</feature>
<dbReference type="RefSeq" id="WP_107747837.1">
    <property type="nucleotide sequence ID" value="NZ_CP015453.1"/>
</dbReference>
<feature type="transmembrane region" description="Helical" evidence="2">
    <location>
        <begin position="466"/>
        <end position="490"/>
    </location>
</feature>
<keyword evidence="2" id="KW-1133">Transmembrane helix</keyword>
<dbReference type="EMBL" id="CP015453">
    <property type="protein sequence ID" value="AWH94321.1"/>
    <property type="molecule type" value="Genomic_DNA"/>
</dbReference>
<evidence type="ECO:0000256" key="2">
    <source>
        <dbReference type="SAM" id="Phobius"/>
    </source>
</evidence>
<dbReference type="KEGG" id="dpc:A6048_00985"/>
<gene>
    <name evidence="3" type="ORF">A6048_00985</name>
</gene>
<accession>A0AAD0JRY6</accession>
<feature type="transmembrane region" description="Helical" evidence="2">
    <location>
        <begin position="164"/>
        <end position="192"/>
    </location>
</feature>
<feature type="transmembrane region" description="Helical" evidence="2">
    <location>
        <begin position="379"/>
        <end position="400"/>
    </location>
</feature>
<feature type="transmembrane region" description="Helical" evidence="2">
    <location>
        <begin position="335"/>
        <end position="359"/>
    </location>
</feature>
<organism evidence="3 4">
    <name type="scientific">Dietzia psychralcaliphila</name>
    <dbReference type="NCBI Taxonomy" id="139021"/>
    <lineage>
        <taxon>Bacteria</taxon>
        <taxon>Bacillati</taxon>
        <taxon>Actinomycetota</taxon>
        <taxon>Actinomycetes</taxon>
        <taxon>Mycobacteriales</taxon>
        <taxon>Dietziaceae</taxon>
        <taxon>Dietzia</taxon>
    </lineage>
</organism>
<reference evidence="3 4" key="1">
    <citation type="submission" date="2016-04" db="EMBL/GenBank/DDBJ databases">
        <title>Complete genome sequence of the haloalkaliphilic hydrocarbon-degrading bacterium Dietzia psychralcaliphila ILA-1T, isolated from a drain of a fish product-processing plant.</title>
        <authorList>
            <person name="Zhao J."/>
            <person name="Hu B."/>
            <person name="Geng S."/>
            <person name="Nie Y."/>
            <person name="Tang Y."/>
        </authorList>
    </citation>
    <scope>NUCLEOTIDE SEQUENCE [LARGE SCALE GENOMIC DNA]</scope>
    <source>
        <strain evidence="3 4">ILA-1</strain>
    </source>
</reference>
<feature type="transmembrane region" description="Helical" evidence="2">
    <location>
        <begin position="117"/>
        <end position="138"/>
    </location>
</feature>
<sequence length="569" mass="58148">MTGSAATGSATTGSATTGSATTTPPTATRERAHTTGSASALAGTGTLVRFSLRRDRIKLPAWVGGLGLFVVYIGAALPQLAPTEEDLAAVVPLFTQPVGRMFTGPAFGMDAPTFERFFAAGYAPYLFLLAALMNIMLVTRHTRVEEQTGRAELIRASVTGRHSALTATLIVAGITNALACVVVAGLAVAGGFAPLGSLLIGLGTALTGMAFAGISAVTAQLSAYSRAAAGMAGLVLGVSFILRALGDMAAVGGTALSWASPLGWAAQTAPYVYDRWWPLLPLVVVAVVGAAAAYVLQSRRDFGASLLAPRPGPAHAGRFLGQPVGLAARLQRGALLGWGAAIVVLGTVNGAFTDAMLSASQDMPQAMQDMFGAQGLVNGYVSFLGSFIAVLTAAYVVYALQSLWDEEGRGRADLVLATPVSRVSWAGAHLDVVAVGAALILLVTGVFTALAAVGVTGDGSLAGGVIGAHLGTIPAVLVVLGVCAVLYGWAPRLTAPVGWAVVVLMFLVTNFADLLDLPGWLRSLSPLHHLAAVPVEEFAVVPFLLVTVLAGFLVAVGLVGFRRRQVAAV</sequence>
<keyword evidence="2" id="KW-0472">Membrane</keyword>
<name>A0AAD0JRY6_9ACTN</name>
<dbReference type="AlphaFoldDB" id="A0AAD0JRY6"/>
<evidence type="ECO:0000256" key="1">
    <source>
        <dbReference type="SAM" id="MobiDB-lite"/>
    </source>
</evidence>
<feature type="transmembrane region" description="Helical" evidence="2">
    <location>
        <begin position="432"/>
        <end position="454"/>
    </location>
</feature>
<evidence type="ECO:0000313" key="3">
    <source>
        <dbReference type="EMBL" id="AWH94321.1"/>
    </source>
</evidence>
<keyword evidence="2" id="KW-0812">Transmembrane</keyword>
<feature type="transmembrane region" description="Helical" evidence="2">
    <location>
        <begin position="276"/>
        <end position="296"/>
    </location>
</feature>
<evidence type="ECO:0008006" key="5">
    <source>
        <dbReference type="Google" id="ProtNLM"/>
    </source>
</evidence>
<feature type="transmembrane region" description="Helical" evidence="2">
    <location>
        <begin position="540"/>
        <end position="561"/>
    </location>
</feature>
<keyword evidence="4" id="KW-1185">Reference proteome</keyword>
<feature type="transmembrane region" description="Helical" evidence="2">
    <location>
        <begin position="497"/>
        <end position="520"/>
    </location>
</feature>